<comment type="cofactor">
    <cofactor evidence="5">
        <name>Mg(2+)</name>
        <dbReference type="ChEBI" id="CHEBI:18420"/>
    </cofactor>
    <text evidence="5">Binds 1 Mg(2+) ion per subunit.</text>
</comment>
<feature type="domain" description="Mandelate racemase/muconate lactonizing enzyme C-terminal" evidence="6">
    <location>
        <begin position="175"/>
        <end position="276"/>
    </location>
</feature>
<comment type="catalytic activity">
    <reaction evidence="5">
        <text>L-rhamnonate = 2-dehydro-3-deoxy-L-rhamnonate + H2O</text>
        <dbReference type="Rhea" id="RHEA:23080"/>
        <dbReference type="ChEBI" id="CHEBI:15377"/>
        <dbReference type="ChEBI" id="CHEBI:58118"/>
        <dbReference type="ChEBI" id="CHEBI:58371"/>
        <dbReference type="EC" id="4.2.1.90"/>
    </reaction>
</comment>
<evidence type="ECO:0000256" key="3">
    <source>
        <dbReference type="ARBA" id="ARBA00022842"/>
    </source>
</evidence>
<dbReference type="SFLD" id="SFLDS00001">
    <property type="entry name" value="Enolase"/>
    <property type="match status" value="1"/>
</dbReference>
<dbReference type="GO" id="GO:0050032">
    <property type="term" value="F:L-rhamnonate dehydratase activity"/>
    <property type="evidence" value="ECO:0007669"/>
    <property type="project" value="UniProtKB-UniRule"/>
</dbReference>
<dbReference type="SFLD" id="SFLDF00006">
    <property type="entry name" value="rhamnonate_dehydratase"/>
    <property type="match status" value="1"/>
</dbReference>
<dbReference type="InterPro" id="IPR018110">
    <property type="entry name" value="Mandel_Rmase/mucon_lact_enz_CS"/>
</dbReference>
<dbReference type="STRING" id="1437608.GCA_000771645_01454"/>
<dbReference type="Gene3D" id="3.20.20.120">
    <property type="entry name" value="Enolase-like C-terminal domain"/>
    <property type="match status" value="1"/>
</dbReference>
<feature type="binding site" evidence="5">
    <location>
        <position position="36"/>
    </location>
    <ligand>
        <name>substrate</name>
    </ligand>
</feature>
<dbReference type="GO" id="GO:0000287">
    <property type="term" value="F:magnesium ion binding"/>
    <property type="evidence" value="ECO:0007669"/>
    <property type="project" value="UniProtKB-UniRule"/>
</dbReference>
<dbReference type="PROSITE" id="PS00908">
    <property type="entry name" value="MR_MLE_1"/>
    <property type="match status" value="1"/>
</dbReference>
<keyword evidence="4 5" id="KW-0456">Lyase</keyword>
<dbReference type="SUPFAM" id="SSF51604">
    <property type="entry name" value="Enolase C-terminal domain-like"/>
    <property type="match status" value="1"/>
</dbReference>
<dbReference type="EMBL" id="JGYN01000030">
    <property type="protein sequence ID" value="KFI47978.1"/>
    <property type="molecule type" value="Genomic_DNA"/>
</dbReference>
<feature type="active site" description="Proton acceptor" evidence="5">
    <location>
        <position position="332"/>
    </location>
</feature>
<name>A0A086ZN78_9BIFI</name>
<keyword evidence="2 5" id="KW-0479">Metal-binding</keyword>
<dbReference type="GO" id="GO:0016052">
    <property type="term" value="P:carbohydrate catabolic process"/>
    <property type="evidence" value="ECO:0007669"/>
    <property type="project" value="TreeGrafter"/>
</dbReference>
<dbReference type="GO" id="GO:0009063">
    <property type="term" value="P:amino acid catabolic process"/>
    <property type="evidence" value="ECO:0007669"/>
    <property type="project" value="InterPro"/>
</dbReference>
<dbReference type="PANTHER" id="PTHR13794:SF58">
    <property type="entry name" value="MITOCHONDRIAL ENOLASE SUPERFAMILY MEMBER 1"/>
    <property type="match status" value="1"/>
</dbReference>
<gene>
    <name evidence="5" type="primary">rhmD</name>
    <name evidence="7" type="ORF">BBIA_0111</name>
</gene>
<dbReference type="Pfam" id="PF02746">
    <property type="entry name" value="MR_MLE_N"/>
    <property type="match status" value="1"/>
</dbReference>
<dbReference type="InterPro" id="IPR046945">
    <property type="entry name" value="RHMD-like"/>
</dbReference>
<feature type="binding site" evidence="5">
    <location>
        <position position="283"/>
    </location>
    <ligand>
        <name>Mg(2+)</name>
        <dbReference type="ChEBI" id="CHEBI:18420"/>
    </ligand>
</feature>
<comment type="caution">
    <text evidence="7">The sequence shown here is derived from an EMBL/GenBank/DDBJ whole genome shotgun (WGS) entry which is preliminary data.</text>
</comment>
<evidence type="ECO:0000313" key="8">
    <source>
        <dbReference type="Proteomes" id="UP000029108"/>
    </source>
</evidence>
<dbReference type="HAMAP" id="MF_01288">
    <property type="entry name" value="Rhamnon_dehydrat"/>
    <property type="match status" value="1"/>
</dbReference>
<protein>
    <recommendedName>
        <fullName evidence="5">L-rhamnonate dehydratase</fullName>
        <shortName evidence="5">RhamD</shortName>
        <ecNumber evidence="5">4.2.1.90</ecNumber>
    </recommendedName>
</protein>
<feature type="binding site" evidence="5">
    <location>
        <position position="352"/>
    </location>
    <ligand>
        <name>substrate</name>
    </ligand>
</feature>
<keyword evidence="8" id="KW-1185">Reference proteome</keyword>
<feature type="binding site" evidence="5">
    <location>
        <position position="229"/>
    </location>
    <ligand>
        <name>Mg(2+)</name>
        <dbReference type="ChEBI" id="CHEBI:18420"/>
    </ligand>
</feature>
<dbReference type="RefSeq" id="WP_202962047.1">
    <property type="nucleotide sequence ID" value="NZ_JDUU01000028.1"/>
</dbReference>
<keyword evidence="3 5" id="KW-0460">Magnesium</keyword>
<feature type="binding site" evidence="5">
    <location>
        <position position="255"/>
    </location>
    <ligand>
        <name>Mg(2+)</name>
        <dbReference type="ChEBI" id="CHEBI:18420"/>
    </ligand>
</feature>
<dbReference type="EC" id="4.2.1.90" evidence="5"/>
<dbReference type="SMART" id="SM00922">
    <property type="entry name" value="MR_MLE"/>
    <property type="match status" value="1"/>
</dbReference>
<dbReference type="eggNOG" id="COG4948">
    <property type="taxonomic scope" value="Bacteria"/>
</dbReference>
<dbReference type="InterPro" id="IPR013342">
    <property type="entry name" value="Mandelate_racemase_C"/>
</dbReference>
<comment type="similarity">
    <text evidence="5">Belongs to the mandelate racemase/muconate lactonizing enzyme family. RhamD subfamily.</text>
</comment>
<sequence length="408" mass="44521">MTLAPSLKLPTITAIRAYSMGGAAAKVHGQGGGDYHDQGHDHWIDDHIATPMSKYDEYKQSRQSFGINVLGTLVVEVEASDGTTGFAVSTAGNPGCFIVEHHLSRFVEGKRVDQIKLIHDQMLNSTLFYSGGGGVVINTISCVDLALWDLYGKVLHLPVYKLLGGAVRDTIHFYATGARPDLAKEMGFIGGKMPTHWGPADDDAGIAKDIAMLADMRERVGDDFWLMFDCWMSQTVNYATKLAHAAAPYKLKWIEECFPPNQIESYRQLKKNMPAGMLMTTGEHTGTIEGFKELSDAGVDILQPDVGWCGGVTSLCEIAAIAKSRGQLVVPHGSSVYSHHAVITFTNTPFSEFLMTSPHADSLRPQFDPILVGEPVPEGGIMTAEQLDKPGFGVELNRDCPLERPFQH</sequence>
<dbReference type="InterPro" id="IPR023444">
    <property type="entry name" value="L-Rhamnon_dehydrat"/>
</dbReference>
<dbReference type="NCBIfam" id="NF011968">
    <property type="entry name" value="PRK15440.1"/>
    <property type="match status" value="1"/>
</dbReference>
<dbReference type="InterPro" id="IPR029065">
    <property type="entry name" value="Enolase_C-like"/>
</dbReference>
<dbReference type="AlphaFoldDB" id="A0A086ZN78"/>
<dbReference type="InterPro" id="IPR013341">
    <property type="entry name" value="Mandelate_racemase_N_dom"/>
</dbReference>
<feature type="site" description="Transition state stabilizer" evidence="5">
    <location>
        <position position="352"/>
    </location>
</feature>
<reference evidence="7 8" key="1">
    <citation type="submission" date="2014-03" db="EMBL/GenBank/DDBJ databases">
        <title>Genomics of Bifidobacteria.</title>
        <authorList>
            <person name="Ventura M."/>
            <person name="Milani C."/>
            <person name="Lugli G.A."/>
        </authorList>
    </citation>
    <scope>NUCLEOTIDE SEQUENCE [LARGE SCALE GENOMIC DNA]</scope>
    <source>
        <strain evidence="7 8">DSM 23969</strain>
    </source>
</reference>
<proteinExistence type="inferred from homology"/>
<evidence type="ECO:0000256" key="2">
    <source>
        <dbReference type="ARBA" id="ARBA00022723"/>
    </source>
</evidence>
<dbReference type="SFLD" id="SFLDG00179">
    <property type="entry name" value="mandelate_racemase"/>
    <property type="match status" value="1"/>
</dbReference>
<dbReference type="Proteomes" id="UP000029108">
    <property type="component" value="Unassembled WGS sequence"/>
</dbReference>
<evidence type="ECO:0000259" key="6">
    <source>
        <dbReference type="SMART" id="SM00922"/>
    </source>
</evidence>
<dbReference type="SUPFAM" id="SSF54826">
    <property type="entry name" value="Enolase N-terminal domain-like"/>
    <property type="match status" value="1"/>
</dbReference>
<dbReference type="InterPro" id="IPR036849">
    <property type="entry name" value="Enolase-like_C_sf"/>
</dbReference>
<dbReference type="Gene3D" id="3.30.390.10">
    <property type="entry name" value="Enolase-like, N-terminal domain"/>
    <property type="match status" value="1"/>
</dbReference>
<feature type="site" description="Increases basicity of active site His" evidence="5">
    <location>
        <position position="305"/>
    </location>
</feature>
<evidence type="ECO:0000313" key="7">
    <source>
        <dbReference type="EMBL" id="KFI47978.1"/>
    </source>
</evidence>
<dbReference type="Pfam" id="PF13378">
    <property type="entry name" value="MR_MLE_C"/>
    <property type="match status" value="1"/>
</dbReference>
<dbReference type="InterPro" id="IPR029017">
    <property type="entry name" value="Enolase-like_N"/>
</dbReference>
<accession>A0A086ZN78</accession>
<evidence type="ECO:0000256" key="1">
    <source>
        <dbReference type="ARBA" id="ARBA00010339"/>
    </source>
</evidence>
<comment type="miscellaneous">
    <text evidence="5">Reaction proceeds via a syn dehydration.</text>
</comment>
<evidence type="ECO:0000256" key="4">
    <source>
        <dbReference type="ARBA" id="ARBA00023239"/>
    </source>
</evidence>
<comment type="similarity">
    <text evidence="1">Belongs to the mandelate racemase/muconate lactonizing enzyme family. GalD subfamily.</text>
</comment>
<evidence type="ECO:0000256" key="5">
    <source>
        <dbReference type="HAMAP-Rule" id="MF_01288"/>
    </source>
</evidence>
<dbReference type="FunFam" id="3.20.20.120:FF:000005">
    <property type="entry name" value="Putative L-rhamnonate dehydratase"/>
    <property type="match status" value="1"/>
</dbReference>
<feature type="binding site" evidence="5">
    <location>
        <position position="62"/>
    </location>
    <ligand>
        <name>substrate</name>
    </ligand>
</feature>
<organism evidence="7 8">
    <name type="scientific">Bifidobacterium biavatii DSM 23969</name>
    <dbReference type="NCBI Taxonomy" id="1437608"/>
    <lineage>
        <taxon>Bacteria</taxon>
        <taxon>Bacillati</taxon>
        <taxon>Actinomycetota</taxon>
        <taxon>Actinomycetes</taxon>
        <taxon>Bifidobacteriales</taxon>
        <taxon>Bifidobacteriaceae</taxon>
        <taxon>Bifidobacterium</taxon>
    </lineage>
</organism>
<comment type="function">
    <text evidence="5">Catalyzes the dehydration of L-rhamnonate to 2-keto-3-deoxy-L-rhamnonate (KDR).</text>
</comment>
<dbReference type="PANTHER" id="PTHR13794">
    <property type="entry name" value="ENOLASE SUPERFAMILY, MANDELATE RACEMASE"/>
    <property type="match status" value="1"/>
</dbReference>